<feature type="transmembrane region" description="Helical" evidence="1">
    <location>
        <begin position="558"/>
        <end position="579"/>
    </location>
</feature>
<reference evidence="4 5" key="1">
    <citation type="submission" date="2024-04" db="EMBL/GenBank/DDBJ databases">
        <title>Draft genome sequence of Sessilibacter corallicola NBRC 116591.</title>
        <authorList>
            <person name="Miyakawa T."/>
            <person name="Kusuya Y."/>
            <person name="Miura T."/>
        </authorList>
    </citation>
    <scope>NUCLEOTIDE SEQUENCE [LARGE SCALE GENOMIC DNA]</scope>
    <source>
        <strain evidence="4 5">KU-00831-HH</strain>
    </source>
</reference>
<proteinExistence type="predicted"/>
<dbReference type="Pfam" id="PF01841">
    <property type="entry name" value="Transglut_core"/>
    <property type="match status" value="1"/>
</dbReference>
<comment type="caution">
    <text evidence="4">The sequence shown here is derived from an EMBL/GenBank/DDBJ whole genome shotgun (WGS) entry which is preliminary data.</text>
</comment>
<organism evidence="4 5">
    <name type="scientific">Sessilibacter corallicola</name>
    <dbReference type="NCBI Taxonomy" id="2904075"/>
    <lineage>
        <taxon>Bacteria</taxon>
        <taxon>Pseudomonadati</taxon>
        <taxon>Pseudomonadota</taxon>
        <taxon>Gammaproteobacteria</taxon>
        <taxon>Cellvibrionales</taxon>
        <taxon>Cellvibrionaceae</taxon>
        <taxon>Sessilibacter</taxon>
    </lineage>
</organism>
<feature type="domain" description="Protein-glutamine gamma-glutamyltransferase TgpA N-terminal" evidence="3">
    <location>
        <begin position="16"/>
        <end position="338"/>
    </location>
</feature>
<feature type="transmembrane region" description="Helical" evidence="1">
    <location>
        <begin position="51"/>
        <end position="68"/>
    </location>
</feature>
<keyword evidence="1" id="KW-0812">Transmembrane</keyword>
<dbReference type="SUPFAM" id="SSF54001">
    <property type="entry name" value="Cysteine proteinases"/>
    <property type="match status" value="1"/>
</dbReference>
<dbReference type="InterPro" id="IPR021878">
    <property type="entry name" value="TgpA_N"/>
</dbReference>
<feature type="domain" description="Transglutaminase-like" evidence="2">
    <location>
        <begin position="425"/>
        <end position="476"/>
    </location>
</feature>
<keyword evidence="1" id="KW-0472">Membrane</keyword>
<evidence type="ECO:0000259" key="2">
    <source>
        <dbReference type="Pfam" id="PF01841"/>
    </source>
</evidence>
<protein>
    <recommendedName>
        <fullName evidence="6">Transglutaminase-like domain-containing protein</fullName>
    </recommendedName>
</protein>
<accession>A0ABQ0AAU5</accession>
<evidence type="ECO:0000313" key="5">
    <source>
        <dbReference type="Proteomes" id="UP001465153"/>
    </source>
</evidence>
<dbReference type="InterPro" id="IPR002931">
    <property type="entry name" value="Transglutaminase-like"/>
</dbReference>
<keyword evidence="1" id="KW-1133">Transmembrane helix</keyword>
<dbReference type="Proteomes" id="UP001465153">
    <property type="component" value="Unassembled WGS sequence"/>
</dbReference>
<evidence type="ECO:0008006" key="6">
    <source>
        <dbReference type="Google" id="ProtNLM"/>
    </source>
</evidence>
<keyword evidence="5" id="KW-1185">Reference proteome</keyword>
<sequence length="674" mass="77724">MTNIFQHYKKPDFLNLWLILGLVHSLPLFVILFLTLFSLSYPFFSPVIRAKHKLVISVSLIVGLALITFTVKPLVGGTTLLAFIALVSVLKRAELHTDRDRWIYITAISLTVMLNLVHWNNMIALLHLIALFLLIVFFIKSQKNLNQKSFHSLKIGFWVLPLAIGIFLLFPRITGPLWNFGIAFNMPIKVYEHQLNSKIEESDDENSDGEMSNLQAQNKVILLAEFSLATPSKKSLYWRGRVSYRYEDGQWLDSIYRTTRAQRMSSAYRDIGEYQQLLQYQKTPVSLKVKVAANRQNWLYAPDLPLHNVQESFISKDGQLLSIRPLLSEFNYSISSVIDGSFRPVNKPDIDEDIELPPNHAESMQLLAQQWSEDFTTQDQSVLANRSHFIKTQLIHLLNNPPDWLDVKPPYSATKLEKIIGHSMLMVQLADIPARMVSGYRGGDSVALTDVVVVRQKHRHHWLEIWDKNFGWTKLDIKDLLTANQNYSLNRRQNESNETTKESIESQISNQIALDNENSQSWWKSVENWLQEYKPDSAGPNFSSPGLQSDKYASLINILVYCLAIATLLLIWVLTFNFYKKYRNQQTPHERAWALLETTLQTAGILRQPWQCPTVLIDQVEKTNSNWNTTANQLIHKHLKFKYGTSTDSEEEQQFCNDVKAFIVKLKTVKRNQT</sequence>
<evidence type="ECO:0000259" key="3">
    <source>
        <dbReference type="Pfam" id="PF11992"/>
    </source>
</evidence>
<dbReference type="PANTHER" id="PTHR42736">
    <property type="entry name" value="PROTEIN-GLUTAMINE GAMMA-GLUTAMYLTRANSFERASE"/>
    <property type="match status" value="1"/>
</dbReference>
<dbReference type="Pfam" id="PF11992">
    <property type="entry name" value="TgpA_N"/>
    <property type="match status" value="1"/>
</dbReference>
<dbReference type="EMBL" id="BAABWN010000007">
    <property type="protein sequence ID" value="GAA6168683.1"/>
    <property type="molecule type" value="Genomic_DNA"/>
</dbReference>
<evidence type="ECO:0000313" key="4">
    <source>
        <dbReference type="EMBL" id="GAA6168683.1"/>
    </source>
</evidence>
<dbReference type="Gene3D" id="3.10.620.30">
    <property type="match status" value="1"/>
</dbReference>
<feature type="transmembrane region" description="Helical" evidence="1">
    <location>
        <begin position="16"/>
        <end position="39"/>
    </location>
</feature>
<feature type="transmembrane region" description="Helical" evidence="1">
    <location>
        <begin position="102"/>
        <end position="117"/>
    </location>
</feature>
<dbReference type="InterPro" id="IPR052901">
    <property type="entry name" value="Bact_TGase-like"/>
</dbReference>
<gene>
    <name evidence="4" type="ORF">NBRC116591_24940</name>
</gene>
<dbReference type="RefSeq" id="WP_353303429.1">
    <property type="nucleotide sequence ID" value="NZ_BAABWN010000007.1"/>
</dbReference>
<dbReference type="PANTHER" id="PTHR42736:SF1">
    <property type="entry name" value="PROTEIN-GLUTAMINE GAMMA-GLUTAMYLTRANSFERASE"/>
    <property type="match status" value="1"/>
</dbReference>
<evidence type="ECO:0000256" key="1">
    <source>
        <dbReference type="SAM" id="Phobius"/>
    </source>
</evidence>
<feature type="transmembrane region" description="Helical" evidence="1">
    <location>
        <begin position="151"/>
        <end position="170"/>
    </location>
</feature>
<dbReference type="InterPro" id="IPR038765">
    <property type="entry name" value="Papain-like_cys_pep_sf"/>
</dbReference>
<name>A0ABQ0AAU5_9GAMM</name>
<feature type="transmembrane region" description="Helical" evidence="1">
    <location>
        <begin position="123"/>
        <end position="139"/>
    </location>
</feature>